<evidence type="ECO:0000259" key="2">
    <source>
        <dbReference type="SMART" id="SM00736"/>
    </source>
</evidence>
<feature type="domain" description="Dystroglycan-type cadherin-like" evidence="2">
    <location>
        <begin position="1585"/>
        <end position="1677"/>
    </location>
</feature>
<dbReference type="Pfam" id="PF05345">
    <property type="entry name" value="He_PIG"/>
    <property type="match status" value="6"/>
</dbReference>
<accession>A0ABT5QFZ3</accession>
<feature type="domain" description="Dystroglycan-type cadherin-like" evidence="2">
    <location>
        <begin position="1310"/>
        <end position="1398"/>
    </location>
</feature>
<dbReference type="Gene3D" id="2.60.40.10">
    <property type="entry name" value="Immunoglobulins"/>
    <property type="match status" value="7"/>
</dbReference>
<evidence type="ECO:0000313" key="4">
    <source>
        <dbReference type="Proteomes" id="UP001149821"/>
    </source>
</evidence>
<dbReference type="NCBIfam" id="NF012211">
    <property type="entry name" value="tand_rpt_95"/>
    <property type="match status" value="1"/>
</dbReference>
<dbReference type="Pfam" id="PF17963">
    <property type="entry name" value="Big_9"/>
    <property type="match status" value="2"/>
</dbReference>
<dbReference type="Gene3D" id="2.160.20.110">
    <property type="match status" value="2"/>
</dbReference>
<sequence>MRNVKRILGALLILIFSFQPTLASEQCITPENGDTPAIQPADWVEGQGGSISNLCELRWLSVSPAAWDSTWMQTANIDASVTKYWNGGAGFLPIDSFSGRYDGNNYHVSNLTINRPHESAIGLFSYVNETAVLQNIQLRNVDIYGNTHAGALAGYSYGRIENIYVSGAVSGNGWTGGVIGTAAGKGRNIQGEQLIVTSSGSYSGGLLGVLLRQDSHYENLSSSGEIKCTRSDVGGLVGSSQGVVSDSFSSMKGFNHSFGGLIGDNSEGTLLQSFFDCEIGGQEGDESDCWDGISGDDTFGRETAQLKTPQTFIDAQWEVGTAWQQGSWVLRQDKYPTLQHPNSPIFIRPSAAELTHSLKEDREFTLEVEAFSPSNEAVSYQLLNAPSWLSIDDRGVISGLPSHLGIGSFRDIAVKAVSGNYSNQLPTISIDVAPVNDVPTVSSGHIGVIIGGSSHIDLMTLVSDEVGESQDYLFELSSAQLGEVALNGSVVTYRHGGTDIGIDRFAFTVIDGEHRVTGSISIDIMASPTLVNGAANLNEDQTLTFELSNLAVGINNPAFRIDVPSHGEAQLSGTILTYTPNPHFYGSDNIGIVETNTGLDSALVLTIHPVSDPLLANTTTVSLLEDTSEEIDLSHLVTDVDNQPLVFSLATLPTKGQLTLEGDIATYTPNRDANGEDTFDYVVTDGVRPSVKATVTLDIVPVNDPPKVRDEVYSTYEEKIIYLDELVSDVDGPLQASQVDVSVHPKLGVIEQVEYTTQWRYVPGGTLGEDNVTFTITDGEFSADVVVTIHATTAPKEPFYDEQGRGVIANLANLRWVSEVANVEDESKSWILSADIEAGETRFWNFVDIDETSMTENQAKGFQPISIDIDNFFGTNFAIQNLYLYAPRNRAIGLFGDIALENIQDLTLSNVDLTGGEYSGLLVGNLKSGENSRSTSISNVRLQGKMSSRSNSGGLVGLSWRNLLVDKVEVTLDSRFPKEMQTGGMIGTLYADLVMTESSATVTGRPIMGGIVGIVGYSHTSVEILNSFAVTPSTQYGLVEGNLSGLEIVNSFYNCDTSFISNCDVDLGGRTTEQLKTPNTFTGEDWRWDALSPWKQGGWLLQKGEYPRLRWDDVPLFAEPTNALINEQVTEDETYQRQFAATPLVNGSSVAYRLTSNVPAWLSLDENGLLSGTPTNDDVGTVKDVVIEVVEGERVNRMLPFDIVVNNVNDAPTIAGTPSTTVKQDVSYQFAPVANDIDAGDKLFFFISNQPRWMHFNSQTGLLEGTPRNADVGVYPDIAIAVSDGEYFVALPPFTITVENVNDAPVISGFPATTVKQDIPYHFAPIASDIDEGDRLSFSITNKPSWAVFNLATGALSGTPTNDDVGVTSGIVIAVSDGLENIALPAFSITVENVNDTPVISGTPATRVQQDAMYRFVPIASDIDVVDTLSFSISQLPSWATFDLKTGALSGTPTNEDVGVTEGIVISVSDGIETVALPMFSITVENVNDAPVISGSPATRVSQDVAYQFVPLANDIDVNDVLAFTIANKPAWAHFDVTTGILSGTPSNDHVGVTEGIEISVSDGIASAKLPAFSITIDNVNDVPTISGSPRTTVDQDVAYRFTPVADDIDVEDTLTFSITNKPLWAQFDVATGGLYGLPTEEDVGVTEGIIISVSDGKASASLAPFSITVVDINNGPTAVNDTFELAAPTSNERYVLNVLHNDSHVDDLAFSLVSASTKQGKVQVVGDTLELTLDAAHSDVSLTYFVEDIEGLTSQASVQLTIERNTDIVFGSVNEIILDATGALTKVNLTTPLAQDRTGAAVPVELVGGKTHFAPGRHELVWQAEKGDGTKATATQILRVNPMVSLPSSVRVSQDTQTYDVAVLLNGDLPFDQLEVPYSLDGVEQAPLVIQQGTYGYIALTSLLAGEQYEIVLDSTLNLGENSTFTLTVADTYVLPKVSALLSQKGEERSWICQQQGNVEIELVVENATDSEVFSIQPKDDAWVRLSDDAHSARFVVSTTDLAVGSTYAAFTVANETALADGENIGVTHVSYFDVAEKLAMLSNTLDSDGDGIPDALEGYKDSDGDGIPDYLDAVDDLNVQPSSNDDQDSFLAETESGVALATGASKYSEDGLLVDVSRMPIAAGNWYHSGMFDFIIKDIPEPGALVSVVLPQQQSLAKDVTYRKLIGEQWLDFAADGADSGYPNGALHSSKGEYGVCPPPQNPEKMVGNQSDVWTPGLTEGHWCIQVSLRDGGLNDADGLVNGMIVDPSGAMSIYAAPTALNDTISIVIGEEAVIRALDNDEEASEGMELEIVHVDADEGVAWHNGSTIYFTPPENRVGEFHIRYTVRNQWNVMHSAEVTVTVSEDTSGTVEDAGGGTINLWMLWLMVCLWGARRYRARPIRH</sequence>
<dbReference type="InterPro" id="IPR013783">
    <property type="entry name" value="Ig-like_fold"/>
</dbReference>
<dbReference type="PANTHER" id="PTHR34720:SF9">
    <property type="entry name" value="BLR4714 PROTEIN"/>
    <property type="match status" value="1"/>
</dbReference>
<comment type="caution">
    <text evidence="3">The sequence shown here is derived from an EMBL/GenBank/DDBJ whole genome shotgun (WGS) entry which is preliminary data.</text>
</comment>
<feature type="chain" id="PRO_5046862523" evidence="1">
    <location>
        <begin position="24"/>
        <end position="2385"/>
    </location>
</feature>
<name>A0ABT5QFZ3_9GAMM</name>
<reference evidence="3" key="1">
    <citation type="submission" date="2021-12" db="EMBL/GenBank/DDBJ databases">
        <title>Enterovibrio ZSDZ35 sp. nov. and Enterovibrio ZSDZ42 sp. nov., isolated from coastal seawater in Qingdao.</title>
        <authorList>
            <person name="Zhang P."/>
        </authorList>
    </citation>
    <scope>NUCLEOTIDE SEQUENCE</scope>
    <source>
        <strain evidence="3">ZSDZ35</strain>
    </source>
</reference>
<dbReference type="SUPFAM" id="SSF49313">
    <property type="entry name" value="Cadherin-like"/>
    <property type="match status" value="7"/>
</dbReference>
<dbReference type="RefSeq" id="WP_274139746.1">
    <property type="nucleotide sequence ID" value="NZ_JAJUBB010000001.1"/>
</dbReference>
<keyword evidence="1" id="KW-0732">Signal</keyword>
<dbReference type="InterPro" id="IPR028974">
    <property type="entry name" value="TSP_type-3_rpt"/>
</dbReference>
<gene>
    <name evidence="3" type="ORF">LRP49_01710</name>
</gene>
<keyword evidence="4" id="KW-1185">Reference proteome</keyword>
<feature type="signal peptide" evidence="1">
    <location>
        <begin position="1"/>
        <end position="23"/>
    </location>
</feature>
<proteinExistence type="predicted"/>
<protein>
    <submittedName>
        <fullName evidence="3">Ig-like domain-containing protein</fullName>
    </submittedName>
</protein>
<evidence type="ECO:0000313" key="3">
    <source>
        <dbReference type="EMBL" id="MDD1779901.1"/>
    </source>
</evidence>
<dbReference type="Proteomes" id="UP001149821">
    <property type="component" value="Unassembled WGS sequence"/>
</dbReference>
<dbReference type="InterPro" id="IPR015919">
    <property type="entry name" value="Cadherin-like_sf"/>
</dbReference>
<dbReference type="InterPro" id="IPR006644">
    <property type="entry name" value="Cadg"/>
</dbReference>
<feature type="domain" description="Dystroglycan-type cadherin-like" evidence="2">
    <location>
        <begin position="1217"/>
        <end position="1305"/>
    </location>
</feature>
<feature type="domain" description="Dystroglycan-type cadherin-like" evidence="2">
    <location>
        <begin position="1399"/>
        <end position="1491"/>
    </location>
</feature>
<dbReference type="SMART" id="SM00736">
    <property type="entry name" value="CADG"/>
    <property type="match status" value="6"/>
</dbReference>
<dbReference type="Gene3D" id="2.60.40.3440">
    <property type="match status" value="1"/>
</dbReference>
<dbReference type="SUPFAM" id="SSF103647">
    <property type="entry name" value="TSP type-3 repeat"/>
    <property type="match status" value="1"/>
</dbReference>
<organism evidence="3 4">
    <name type="scientific">Enterovibrio qingdaonensis</name>
    <dbReference type="NCBI Taxonomy" id="2899818"/>
    <lineage>
        <taxon>Bacteria</taxon>
        <taxon>Pseudomonadati</taxon>
        <taxon>Pseudomonadota</taxon>
        <taxon>Gammaproteobacteria</taxon>
        <taxon>Vibrionales</taxon>
        <taxon>Vibrionaceae</taxon>
        <taxon>Enterovibrio</taxon>
    </lineage>
</organism>
<dbReference type="EMBL" id="JAJUBB010000001">
    <property type="protein sequence ID" value="MDD1779901.1"/>
    <property type="molecule type" value="Genomic_DNA"/>
</dbReference>
<dbReference type="PANTHER" id="PTHR34720">
    <property type="entry name" value="MICROCYSTIN DEPENDENT PROTEIN"/>
    <property type="match status" value="1"/>
</dbReference>
<evidence type="ECO:0000256" key="1">
    <source>
        <dbReference type="SAM" id="SignalP"/>
    </source>
</evidence>
<feature type="domain" description="Dystroglycan-type cadherin-like" evidence="2">
    <location>
        <begin position="1492"/>
        <end position="1584"/>
    </location>
</feature>
<feature type="domain" description="Dystroglycan-type cadherin-like" evidence="2">
    <location>
        <begin position="1119"/>
        <end position="1212"/>
    </location>
</feature>